<evidence type="ECO:0000256" key="6">
    <source>
        <dbReference type="ARBA" id="ARBA00022692"/>
    </source>
</evidence>
<feature type="transmembrane region" description="Helical" evidence="11">
    <location>
        <begin position="93"/>
        <end position="118"/>
    </location>
</feature>
<dbReference type="RefSeq" id="WP_386675224.1">
    <property type="nucleotide sequence ID" value="NZ_JBHLTG010000009.1"/>
</dbReference>
<evidence type="ECO:0000256" key="5">
    <source>
        <dbReference type="ARBA" id="ARBA00022605"/>
    </source>
</evidence>
<keyword evidence="4" id="KW-0997">Cell inner membrane</keyword>
<protein>
    <submittedName>
        <fullName evidence="12">EI24 domain-containing protein</fullName>
    </submittedName>
</protein>
<feature type="transmembrane region" description="Helical" evidence="11">
    <location>
        <begin position="43"/>
        <end position="66"/>
    </location>
</feature>
<evidence type="ECO:0000256" key="1">
    <source>
        <dbReference type="ARBA" id="ARBA00004141"/>
    </source>
</evidence>
<keyword evidence="9 11" id="KW-0472">Membrane</keyword>
<evidence type="ECO:0000256" key="3">
    <source>
        <dbReference type="ARBA" id="ARBA00022475"/>
    </source>
</evidence>
<dbReference type="PANTHER" id="PTHR37468:SF1">
    <property type="entry name" value="SULFATE TRANSPORTER CYSZ"/>
    <property type="match status" value="1"/>
</dbReference>
<sequence>MQANVRLQEAVTAAARSGTVRQFVAGVRLLGRGLGMWATTSRLMLLGAIPAFIVAILYAVLLILFFTQLDFLATWITPFAENWDTTWRTAVRLVAGAALLALAVLLVIFTFTAITLAVGDPFYERIWREVEQRLGNPPPESDEPFWRSIPRGIGNGLRLLLLTAVVGLPLFLLAFVPVVGQIVAPVLGVLFGGWLLAVELTGFAFDSRRISLRDRRRALAVRRPTALGFGVATYLLFLIPFGAVLVMPAAVAGATLLARSALDPQPPTPS</sequence>
<evidence type="ECO:0000256" key="2">
    <source>
        <dbReference type="ARBA" id="ARBA00022448"/>
    </source>
</evidence>
<keyword evidence="5" id="KW-0028">Amino-acid biosynthesis</keyword>
<evidence type="ECO:0000256" key="11">
    <source>
        <dbReference type="SAM" id="Phobius"/>
    </source>
</evidence>
<dbReference type="InterPro" id="IPR050480">
    <property type="entry name" value="CysZ-like"/>
</dbReference>
<evidence type="ECO:0000313" key="12">
    <source>
        <dbReference type="EMBL" id="MFC0681843.1"/>
    </source>
</evidence>
<keyword evidence="13" id="KW-1185">Reference proteome</keyword>
<reference evidence="12 13" key="1">
    <citation type="submission" date="2024-09" db="EMBL/GenBank/DDBJ databases">
        <authorList>
            <person name="Sun Q."/>
            <person name="Mori K."/>
        </authorList>
    </citation>
    <scope>NUCLEOTIDE SEQUENCE [LARGE SCALE GENOMIC DNA]</scope>
    <source>
        <strain evidence="12 13">KCTC 23076</strain>
    </source>
</reference>
<keyword evidence="6 11" id="KW-0812">Transmembrane</keyword>
<gene>
    <name evidence="12" type="ORF">ACFFGH_28760</name>
</gene>
<evidence type="ECO:0000313" key="13">
    <source>
        <dbReference type="Proteomes" id="UP001589896"/>
    </source>
</evidence>
<keyword evidence="8" id="KW-0764">Sulfate transport</keyword>
<evidence type="ECO:0000256" key="10">
    <source>
        <dbReference type="ARBA" id="ARBA00023192"/>
    </source>
</evidence>
<feature type="transmembrane region" description="Helical" evidence="11">
    <location>
        <begin position="226"/>
        <end position="251"/>
    </location>
</feature>
<dbReference type="EMBL" id="JBHLTG010000009">
    <property type="protein sequence ID" value="MFC0681843.1"/>
    <property type="molecule type" value="Genomic_DNA"/>
</dbReference>
<dbReference type="Pfam" id="PF07264">
    <property type="entry name" value="EI24"/>
    <property type="match status" value="1"/>
</dbReference>
<feature type="transmembrane region" description="Helical" evidence="11">
    <location>
        <begin position="182"/>
        <end position="205"/>
    </location>
</feature>
<accession>A0ABV6RXZ1</accession>
<evidence type="ECO:0000256" key="7">
    <source>
        <dbReference type="ARBA" id="ARBA00022989"/>
    </source>
</evidence>
<dbReference type="InterPro" id="IPR059112">
    <property type="entry name" value="CysZ/EI24"/>
</dbReference>
<keyword evidence="3" id="KW-1003">Cell membrane</keyword>
<comment type="caution">
    <text evidence="12">The sequence shown here is derived from an EMBL/GenBank/DDBJ whole genome shotgun (WGS) entry which is preliminary data.</text>
</comment>
<evidence type="ECO:0000256" key="9">
    <source>
        <dbReference type="ARBA" id="ARBA00023136"/>
    </source>
</evidence>
<proteinExistence type="predicted"/>
<feature type="transmembrane region" description="Helical" evidence="11">
    <location>
        <begin position="157"/>
        <end position="176"/>
    </location>
</feature>
<keyword evidence="7 11" id="KW-1133">Transmembrane helix</keyword>
<organism evidence="12 13">
    <name type="scientific">Lysobacter korlensis</name>
    <dbReference type="NCBI Taxonomy" id="553636"/>
    <lineage>
        <taxon>Bacteria</taxon>
        <taxon>Pseudomonadati</taxon>
        <taxon>Pseudomonadota</taxon>
        <taxon>Gammaproteobacteria</taxon>
        <taxon>Lysobacterales</taxon>
        <taxon>Lysobacteraceae</taxon>
        <taxon>Lysobacter</taxon>
    </lineage>
</organism>
<keyword evidence="2" id="KW-0813">Transport</keyword>
<dbReference type="Proteomes" id="UP001589896">
    <property type="component" value="Unassembled WGS sequence"/>
</dbReference>
<comment type="subcellular location">
    <subcellularLocation>
        <location evidence="1">Membrane</location>
        <topology evidence="1">Multi-pass membrane protein</topology>
    </subcellularLocation>
</comment>
<name>A0ABV6RXZ1_9GAMM</name>
<evidence type="ECO:0000256" key="8">
    <source>
        <dbReference type="ARBA" id="ARBA00023032"/>
    </source>
</evidence>
<evidence type="ECO:0000256" key="4">
    <source>
        <dbReference type="ARBA" id="ARBA00022519"/>
    </source>
</evidence>
<keyword evidence="10" id="KW-0198">Cysteine biosynthesis</keyword>
<dbReference type="PANTHER" id="PTHR37468">
    <property type="entry name" value="SULFATE TRANSPORTER CYSZ"/>
    <property type="match status" value="1"/>
</dbReference>